<gene>
    <name evidence="1" type="ORF">A3G31_05565</name>
</gene>
<sequence>MLRINFGSVAISNPPLSPFSKGGENGDCFVALLLAMTVNQVFQQPVTTYFYSFSIACFVYPCRVIYLDSNALSQHQLGLQVEQLDDEQELHPEEPDEGVNLPPLENPQTDIFLTIFVLLHFGHSTGASCLNTSFSNPS</sequence>
<accession>A0A1F7SKD9</accession>
<comment type="caution">
    <text evidence="1">The sequence shown here is derived from an EMBL/GenBank/DDBJ whole genome shotgun (WGS) entry which is preliminary data.</text>
</comment>
<reference evidence="1 2" key="1">
    <citation type="journal article" date="2016" name="Nat. Commun.">
        <title>Thousands of microbial genomes shed light on interconnected biogeochemical processes in an aquifer system.</title>
        <authorList>
            <person name="Anantharaman K."/>
            <person name="Brown C.T."/>
            <person name="Hug L.A."/>
            <person name="Sharon I."/>
            <person name="Castelle C.J."/>
            <person name="Probst A.J."/>
            <person name="Thomas B.C."/>
            <person name="Singh A."/>
            <person name="Wilkins M.J."/>
            <person name="Karaoz U."/>
            <person name="Brodie E.L."/>
            <person name="Williams K.H."/>
            <person name="Hubbard S.S."/>
            <person name="Banfield J.F."/>
        </authorList>
    </citation>
    <scope>NUCLEOTIDE SEQUENCE [LARGE SCALE GENOMIC DNA]</scope>
</reference>
<dbReference type="EMBL" id="MGDI01000016">
    <property type="protein sequence ID" value="OGL54229.1"/>
    <property type="molecule type" value="Genomic_DNA"/>
</dbReference>
<dbReference type="Proteomes" id="UP000178082">
    <property type="component" value="Unassembled WGS sequence"/>
</dbReference>
<protein>
    <submittedName>
        <fullName evidence="1">Uncharacterized protein</fullName>
    </submittedName>
</protein>
<name>A0A1F7SKD9_9BACT</name>
<dbReference type="AlphaFoldDB" id="A0A1F7SKD9"/>
<proteinExistence type="predicted"/>
<evidence type="ECO:0000313" key="2">
    <source>
        <dbReference type="Proteomes" id="UP000178082"/>
    </source>
</evidence>
<organism evidence="1 2">
    <name type="scientific">Candidatus Schekmanbacteria bacterium RIFCSPLOWO2_12_FULL_38_15</name>
    <dbReference type="NCBI Taxonomy" id="1817883"/>
    <lineage>
        <taxon>Bacteria</taxon>
        <taxon>Candidatus Schekmaniibacteriota</taxon>
    </lineage>
</organism>
<evidence type="ECO:0000313" key="1">
    <source>
        <dbReference type="EMBL" id="OGL54229.1"/>
    </source>
</evidence>